<organism evidence="1 2">
    <name type="scientific">Propylenella binzhouense</name>
    <dbReference type="NCBI Taxonomy" id="2555902"/>
    <lineage>
        <taxon>Bacteria</taxon>
        <taxon>Pseudomonadati</taxon>
        <taxon>Pseudomonadota</taxon>
        <taxon>Alphaproteobacteria</taxon>
        <taxon>Hyphomicrobiales</taxon>
        <taxon>Propylenellaceae</taxon>
        <taxon>Propylenella</taxon>
    </lineage>
</organism>
<proteinExistence type="predicted"/>
<comment type="caution">
    <text evidence="1">The sequence shown here is derived from an EMBL/GenBank/DDBJ whole genome shotgun (WGS) entry which is preliminary data.</text>
</comment>
<evidence type="ECO:0000313" key="2">
    <source>
        <dbReference type="Proteomes" id="UP000773614"/>
    </source>
</evidence>
<sequence length="118" mass="12330">MPLRKAASTRPRGGASCARAAMVGLAGVLLWTFPAGAADLYPGGAAYAGRAVDACYAASGFTRLVSSCRPGACDFECARWQAGELASETGFALCVAACKQGFFAGRPYVRAHEFVRMR</sequence>
<name>A0A964WVU3_9HYPH</name>
<accession>A0A964WVU3</accession>
<protein>
    <submittedName>
        <fullName evidence="1">Uncharacterized protein</fullName>
    </submittedName>
</protein>
<dbReference type="EMBL" id="SPKJ01000220">
    <property type="protein sequence ID" value="MYZ50556.1"/>
    <property type="molecule type" value="Genomic_DNA"/>
</dbReference>
<keyword evidence="2" id="KW-1185">Reference proteome</keyword>
<reference evidence="1" key="1">
    <citation type="submission" date="2019-03" db="EMBL/GenBank/DDBJ databases">
        <title>Afifella sp. nov., isolated from activated sludge.</title>
        <authorList>
            <person name="Li Q."/>
            <person name="Liu Y."/>
        </authorList>
    </citation>
    <scope>NUCLEOTIDE SEQUENCE</scope>
    <source>
        <strain evidence="1">L72</strain>
    </source>
</reference>
<dbReference type="Proteomes" id="UP000773614">
    <property type="component" value="Unassembled WGS sequence"/>
</dbReference>
<evidence type="ECO:0000313" key="1">
    <source>
        <dbReference type="EMBL" id="MYZ50556.1"/>
    </source>
</evidence>
<dbReference type="AlphaFoldDB" id="A0A964WVU3"/>
<gene>
    <name evidence="1" type="ORF">E4O86_22935</name>
</gene>
<dbReference type="RefSeq" id="WP_161142860.1">
    <property type="nucleotide sequence ID" value="NZ_SPKJ01000220.1"/>
</dbReference>